<dbReference type="AlphaFoldDB" id="A0A8T2UHV3"/>
<dbReference type="Proteomes" id="UP000825935">
    <property type="component" value="Chromosome 7"/>
</dbReference>
<organism evidence="1 2">
    <name type="scientific">Ceratopteris richardii</name>
    <name type="common">Triangle waterfern</name>
    <dbReference type="NCBI Taxonomy" id="49495"/>
    <lineage>
        <taxon>Eukaryota</taxon>
        <taxon>Viridiplantae</taxon>
        <taxon>Streptophyta</taxon>
        <taxon>Embryophyta</taxon>
        <taxon>Tracheophyta</taxon>
        <taxon>Polypodiopsida</taxon>
        <taxon>Polypodiidae</taxon>
        <taxon>Polypodiales</taxon>
        <taxon>Pteridineae</taxon>
        <taxon>Pteridaceae</taxon>
        <taxon>Parkerioideae</taxon>
        <taxon>Ceratopteris</taxon>
    </lineage>
</organism>
<sequence length="140" mass="16061">MCDYAVGLSRQLSGSVLPSERPNHAMLEVWILESSWSSRCHSSIQFPMCGTWYACIARLWQLCCMEGRPNHLFSYNCNHKGICGCSPLFVEEQILERPLQKIQEFLSFLLQESQKVVKSTVMLIQDSESVRWNLVAIMLS</sequence>
<proteinExistence type="predicted"/>
<accession>A0A8T2UHV3</accession>
<comment type="caution">
    <text evidence="1">The sequence shown here is derived from an EMBL/GenBank/DDBJ whole genome shotgun (WGS) entry which is preliminary data.</text>
</comment>
<reference evidence="1" key="1">
    <citation type="submission" date="2021-08" db="EMBL/GenBank/DDBJ databases">
        <title>WGS assembly of Ceratopteris richardii.</title>
        <authorList>
            <person name="Marchant D.B."/>
            <person name="Chen G."/>
            <person name="Jenkins J."/>
            <person name="Shu S."/>
            <person name="Leebens-Mack J."/>
            <person name="Grimwood J."/>
            <person name="Schmutz J."/>
            <person name="Soltis P."/>
            <person name="Soltis D."/>
            <person name="Chen Z.-H."/>
        </authorList>
    </citation>
    <scope>NUCLEOTIDE SEQUENCE</scope>
    <source>
        <strain evidence="1">Whitten #5841</strain>
        <tissue evidence="1">Leaf</tissue>
    </source>
</reference>
<name>A0A8T2UHV3_CERRI</name>
<dbReference type="EMBL" id="CM035412">
    <property type="protein sequence ID" value="KAH7432904.1"/>
    <property type="molecule type" value="Genomic_DNA"/>
</dbReference>
<keyword evidence="2" id="KW-1185">Reference proteome</keyword>
<gene>
    <name evidence="1" type="ORF">KP509_07G045300</name>
</gene>
<evidence type="ECO:0000313" key="2">
    <source>
        <dbReference type="Proteomes" id="UP000825935"/>
    </source>
</evidence>
<protein>
    <submittedName>
        <fullName evidence="1">Uncharacterized protein</fullName>
    </submittedName>
</protein>
<evidence type="ECO:0000313" key="1">
    <source>
        <dbReference type="EMBL" id="KAH7432904.1"/>
    </source>
</evidence>